<dbReference type="EMBL" id="LJJB01000007">
    <property type="protein sequence ID" value="KQL48595.1"/>
    <property type="molecule type" value="Genomic_DNA"/>
</dbReference>
<feature type="domain" description="Molybdopterin cofactor biosynthesis MoaD-related C-terminal" evidence="1">
    <location>
        <begin position="4"/>
        <end position="90"/>
    </location>
</feature>
<reference evidence="2 3" key="1">
    <citation type="submission" date="2015-09" db="EMBL/GenBank/DDBJ databases">
        <title>Genome sequencing project for genomic taxonomy and phylogenomics of Bacillus-like bacteria.</title>
        <authorList>
            <person name="Liu B."/>
            <person name="Wang J."/>
            <person name="Zhu Y."/>
            <person name="Liu G."/>
            <person name="Chen Q."/>
            <person name="Chen Z."/>
            <person name="Lan J."/>
            <person name="Che J."/>
            <person name="Ge C."/>
            <person name="Shi H."/>
            <person name="Pan Z."/>
            <person name="Liu X."/>
        </authorList>
    </citation>
    <scope>NUCLEOTIDE SEQUENCE [LARGE SCALE GENOMIC DNA]</scope>
    <source>
        <strain evidence="2 3">DSM 8552</strain>
    </source>
</reference>
<evidence type="ECO:0000259" key="1">
    <source>
        <dbReference type="Pfam" id="PF09189"/>
    </source>
</evidence>
<keyword evidence="3" id="KW-1185">Reference proteome</keyword>
<protein>
    <recommendedName>
        <fullName evidence="1">Molybdopterin cofactor biosynthesis MoaD-related C-terminal domain-containing protein</fullName>
    </recommendedName>
</protein>
<dbReference type="Gene3D" id="3.30.1370.80">
    <property type="entry name" value="Molybdopterin cofactor biosynthesis MoaD-related, C-terminal domain"/>
    <property type="match status" value="1"/>
</dbReference>
<dbReference type="Proteomes" id="UP000051063">
    <property type="component" value="Unassembled WGS sequence"/>
</dbReference>
<organism evidence="2 3">
    <name type="scientific">Brevibacillus choshinensis</name>
    <dbReference type="NCBI Taxonomy" id="54911"/>
    <lineage>
        <taxon>Bacteria</taxon>
        <taxon>Bacillati</taxon>
        <taxon>Bacillota</taxon>
        <taxon>Bacilli</taxon>
        <taxon>Bacillales</taxon>
        <taxon>Paenibacillaceae</taxon>
        <taxon>Brevibacillus</taxon>
    </lineage>
</organism>
<dbReference type="Pfam" id="PF09189">
    <property type="entry name" value="MoaD_arch"/>
    <property type="match status" value="1"/>
</dbReference>
<gene>
    <name evidence="2" type="ORF">AN963_01970</name>
</gene>
<sequence length="90" mass="10261">MIEQTMELRGIPLPHLVSYLIECGGAAKSEVLPILVKGDRWQAVLLREETVTITSRFQVNAVFIYFSATDEDSFERLMKQFRVKVMRVGG</sequence>
<evidence type="ECO:0000313" key="3">
    <source>
        <dbReference type="Proteomes" id="UP000051063"/>
    </source>
</evidence>
<comment type="caution">
    <text evidence="2">The sequence shown here is derived from an EMBL/GenBank/DDBJ whole genome shotgun (WGS) entry which is preliminary data.</text>
</comment>
<proteinExistence type="predicted"/>
<evidence type="ECO:0000313" key="2">
    <source>
        <dbReference type="EMBL" id="KQL48595.1"/>
    </source>
</evidence>
<name>A0ABR5NAL8_BRECH</name>
<dbReference type="InterPro" id="IPR036473">
    <property type="entry name" value="Mopterin_CF_MoaD-rel_C_sf"/>
</dbReference>
<dbReference type="InterPro" id="IPR015272">
    <property type="entry name" value="MoadD_C"/>
</dbReference>
<accession>A0ABR5NAL8</accession>
<dbReference type="RefSeq" id="WP_055742884.1">
    <property type="nucleotide sequence ID" value="NZ_LJJB01000007.1"/>
</dbReference>